<dbReference type="AlphaFoldDB" id="A0AAV9V987"/>
<evidence type="ECO:0000313" key="3">
    <source>
        <dbReference type="EMBL" id="KAK6355374.1"/>
    </source>
</evidence>
<feature type="region of interest" description="Disordered" evidence="2">
    <location>
        <begin position="913"/>
        <end position="942"/>
    </location>
</feature>
<feature type="compositionally biased region" description="Polar residues" evidence="2">
    <location>
        <begin position="532"/>
        <end position="547"/>
    </location>
</feature>
<dbReference type="InterPro" id="IPR011990">
    <property type="entry name" value="TPR-like_helical_dom_sf"/>
</dbReference>
<proteinExistence type="predicted"/>
<dbReference type="Pfam" id="PF08238">
    <property type="entry name" value="Sel1"/>
    <property type="match status" value="7"/>
</dbReference>
<feature type="compositionally biased region" description="Pro residues" evidence="2">
    <location>
        <begin position="103"/>
        <end position="112"/>
    </location>
</feature>
<feature type="compositionally biased region" description="Gly residues" evidence="2">
    <location>
        <begin position="229"/>
        <end position="239"/>
    </location>
</feature>
<dbReference type="PANTHER" id="PTHR46430:SF3">
    <property type="entry name" value="ACTIVATOR OF C KINASE PROTEIN 1"/>
    <property type="match status" value="1"/>
</dbReference>
<gene>
    <name evidence="3" type="ORF">TWF696_004483</name>
</gene>
<feature type="compositionally biased region" description="Polar residues" evidence="2">
    <location>
        <begin position="79"/>
        <end position="99"/>
    </location>
</feature>
<dbReference type="EMBL" id="JAVHNQ010000002">
    <property type="protein sequence ID" value="KAK6355374.1"/>
    <property type="molecule type" value="Genomic_DNA"/>
</dbReference>
<feature type="compositionally biased region" description="Basic and acidic residues" evidence="2">
    <location>
        <begin position="925"/>
        <end position="942"/>
    </location>
</feature>
<protein>
    <submittedName>
        <fullName evidence="3">Uncharacterized protein</fullName>
    </submittedName>
</protein>
<organism evidence="3 4">
    <name type="scientific">Orbilia brochopaga</name>
    <dbReference type="NCBI Taxonomy" id="3140254"/>
    <lineage>
        <taxon>Eukaryota</taxon>
        <taxon>Fungi</taxon>
        <taxon>Dikarya</taxon>
        <taxon>Ascomycota</taxon>
        <taxon>Pezizomycotina</taxon>
        <taxon>Orbiliomycetes</taxon>
        <taxon>Orbiliales</taxon>
        <taxon>Orbiliaceae</taxon>
        <taxon>Orbilia</taxon>
    </lineage>
</organism>
<keyword evidence="4" id="KW-1185">Reference proteome</keyword>
<dbReference type="InterPro" id="IPR006597">
    <property type="entry name" value="Sel1-like"/>
</dbReference>
<dbReference type="InterPro" id="IPR051726">
    <property type="entry name" value="Chitin_Synth_Reg"/>
</dbReference>
<dbReference type="SUPFAM" id="SSF81901">
    <property type="entry name" value="HCP-like"/>
    <property type="match status" value="1"/>
</dbReference>
<feature type="compositionally biased region" description="Polar residues" evidence="2">
    <location>
        <begin position="258"/>
        <end position="267"/>
    </location>
</feature>
<name>A0AAV9V987_9PEZI</name>
<comment type="caution">
    <text evidence="3">The sequence shown here is derived from an EMBL/GenBank/DDBJ whole genome shotgun (WGS) entry which is preliminary data.</text>
</comment>
<dbReference type="PANTHER" id="PTHR46430">
    <property type="entry name" value="PROTEIN SKT5-RELATED"/>
    <property type="match status" value="1"/>
</dbReference>
<feature type="compositionally biased region" description="Pro residues" evidence="2">
    <location>
        <begin position="158"/>
        <end position="175"/>
    </location>
</feature>
<evidence type="ECO:0000256" key="1">
    <source>
        <dbReference type="ARBA" id="ARBA00022737"/>
    </source>
</evidence>
<accession>A0AAV9V987</accession>
<feature type="region of interest" description="Disordered" evidence="2">
    <location>
        <begin position="1"/>
        <end position="325"/>
    </location>
</feature>
<dbReference type="Gene3D" id="1.25.40.10">
    <property type="entry name" value="Tetratricopeptide repeat domain"/>
    <property type="match status" value="2"/>
</dbReference>
<keyword evidence="1" id="KW-0677">Repeat</keyword>
<evidence type="ECO:0000313" key="4">
    <source>
        <dbReference type="Proteomes" id="UP001375240"/>
    </source>
</evidence>
<reference evidence="3 4" key="1">
    <citation type="submission" date="2019-10" db="EMBL/GenBank/DDBJ databases">
        <authorList>
            <person name="Palmer J.M."/>
        </authorList>
    </citation>
    <scope>NUCLEOTIDE SEQUENCE [LARGE SCALE GENOMIC DNA]</scope>
    <source>
        <strain evidence="3 4">TWF696</strain>
    </source>
</reference>
<feature type="compositionally biased region" description="Polar residues" evidence="2">
    <location>
        <begin position="31"/>
        <end position="46"/>
    </location>
</feature>
<evidence type="ECO:0000256" key="2">
    <source>
        <dbReference type="SAM" id="MobiDB-lite"/>
    </source>
</evidence>
<feature type="compositionally biased region" description="Polar residues" evidence="2">
    <location>
        <begin position="345"/>
        <end position="366"/>
    </location>
</feature>
<feature type="region of interest" description="Disordered" evidence="2">
    <location>
        <begin position="337"/>
        <end position="547"/>
    </location>
</feature>
<sequence length="942" mass="102082">MDTTSYGGRQPEPQGYDHTGNMNRNDGMHAYSNNYAQQPDPSWNHHQYSQPPSSSYGGGGGPANSGDAYPDRYHDDPNMLSSNFGDLSLNPSAYQNQRNPSQAPAPPHPGPPNRYADHGPRPGMPPQPMGPGRNRSDAQRRPPPGAERPGTADGWHGRPPPNFNNQRRPPPPGSGMPPGRDGPGPYPGPNGRPPAGRGQPPPHQGGPMQFHRPRPPPPQGNNSYPNQSAGGGWSGGQDGFEGSQRYDRPMNGPRDLSRSQTMPQNMPSERLDSMQGSGPHRPYMPPNQGPYHEPNYQNYDGYRGPSEGMDPRARGLDPTRGSVGDVLDLYSYEDPYGAQAHHGARSNSLRNDAYHANSNHPPQDSYQHAPFHPHQQAGPPGAQAHRSKSQPNLRGDGPYRPQQEPPLPFPPSVQQHDAGNWNGPRNAGPNANFDQGGRPGPTGPPNNYPQYQSNNGFNGNAQGPLGPDNVGPDSMRPRPPPQRAYPNQTTGDGLRPMQPPLGTAHSSPSGVPDDPDALPEHPAPIRPGLASDNASVRSGLTQGSGNSQVDSLVAQGRMSAHDVGPVSFDMLNLLRNEIASRPANQPANSSIQFRFAKRLVEASYVLVNDSDPKAARRSRENFILEAHRIIKKLSSGAHPYPEAMFYLANCYGDGSLGLEVDHDRAFSLYQSAAKLNHPPSAYRTAVCCEIGAGTKKELGKAMQWYKKAAALGDTAAMYKLGMILHKGLLGIPRNDREAIVWLKRAAEQADEENPHALHQLGILYESADGNGSIVRDVGYAKELFTKAAELGYPPSQYRLGTAYAYGLIGCPIDAKLSITWYSRAAASGDAESELALAGWYLTGAEGVLEQNDTEAYLWSRKAAEQGLAKAEFAVGHLTELGIGLDGKGSEEEARNWYFRAAGQGHQKAKERLEEMRRGAPKKSRERLSRHNKAKDDADCIVM</sequence>
<dbReference type="Proteomes" id="UP001375240">
    <property type="component" value="Unassembled WGS sequence"/>
</dbReference>
<dbReference type="SMART" id="SM00671">
    <property type="entry name" value="SEL1"/>
    <property type="match status" value="7"/>
</dbReference>